<dbReference type="InterPro" id="IPR011256">
    <property type="entry name" value="Reg_factor_effector_dom_sf"/>
</dbReference>
<reference evidence="3" key="1">
    <citation type="submission" date="2022-11" db="UniProtKB">
        <authorList>
            <consortium name="EnsemblMetazoa"/>
        </authorList>
    </citation>
    <scope>IDENTIFICATION</scope>
</reference>
<evidence type="ECO:0000256" key="2">
    <source>
        <dbReference type="SAM" id="SignalP"/>
    </source>
</evidence>
<evidence type="ECO:0000256" key="1">
    <source>
        <dbReference type="ARBA" id="ARBA00009817"/>
    </source>
</evidence>
<dbReference type="InterPro" id="IPR006917">
    <property type="entry name" value="SOUL_heme-bd"/>
</dbReference>
<dbReference type="Gene3D" id="3.20.80.10">
    <property type="entry name" value="Regulatory factor, effector binding domain"/>
    <property type="match status" value="1"/>
</dbReference>
<evidence type="ECO:0008006" key="5">
    <source>
        <dbReference type="Google" id="ProtNLM"/>
    </source>
</evidence>
<dbReference type="PROSITE" id="PS51257">
    <property type="entry name" value="PROKAR_LIPOPROTEIN"/>
    <property type="match status" value="1"/>
</dbReference>
<feature type="chain" id="PRO_5037087626" description="Heme-binding protein 2" evidence="2">
    <location>
        <begin position="20"/>
        <end position="204"/>
    </location>
</feature>
<feature type="signal peptide" evidence="2">
    <location>
        <begin position="1"/>
        <end position="19"/>
    </location>
</feature>
<evidence type="ECO:0000313" key="3">
    <source>
        <dbReference type="EnsemblMetazoa" id="XP_038052882.1"/>
    </source>
</evidence>
<dbReference type="PANTHER" id="PTHR11220">
    <property type="entry name" value="HEME-BINDING PROTEIN-RELATED"/>
    <property type="match status" value="1"/>
</dbReference>
<dbReference type="EnsemblMetazoa" id="XM_038196954.1">
    <property type="protein sequence ID" value="XP_038052882.1"/>
    <property type="gene ID" value="LOC119725529"/>
</dbReference>
<organism evidence="3 4">
    <name type="scientific">Patiria miniata</name>
    <name type="common">Bat star</name>
    <name type="synonym">Asterina miniata</name>
    <dbReference type="NCBI Taxonomy" id="46514"/>
    <lineage>
        <taxon>Eukaryota</taxon>
        <taxon>Metazoa</taxon>
        <taxon>Echinodermata</taxon>
        <taxon>Eleutherozoa</taxon>
        <taxon>Asterozoa</taxon>
        <taxon>Asteroidea</taxon>
        <taxon>Valvatacea</taxon>
        <taxon>Valvatida</taxon>
        <taxon>Asterinidae</taxon>
        <taxon>Patiria</taxon>
    </lineage>
</organism>
<evidence type="ECO:0000313" key="4">
    <source>
        <dbReference type="Proteomes" id="UP000887568"/>
    </source>
</evidence>
<keyword evidence="4" id="KW-1185">Reference proteome</keyword>
<protein>
    <recommendedName>
        <fullName evidence="5">Heme-binding protein 2</fullName>
    </recommendedName>
</protein>
<sequence>MGVLKEIVLLAVLAGACVARHVAKEPEFCRHLECPKYTMDYQTKDYEKRSYPLSMWVSTTIIGVHYDKASQEGFDKLFSYISGHNSENKKIAMTAPVIDRVIPGQGPDCADNFTVSFMVPFELQPNAPQPMDKTVFLSTIPAHQAYVRSYPGFSNEAKFLSEAEALANALNATQSYDSSFYYTAGYDSPFTILERHNEIWFFAV</sequence>
<comment type="similarity">
    <text evidence="1">Belongs to the HEBP family.</text>
</comment>
<proteinExistence type="inferred from homology"/>
<dbReference type="AlphaFoldDB" id="A0A913ZMA5"/>
<dbReference type="SUPFAM" id="SSF55136">
    <property type="entry name" value="Probable bacterial effector-binding domain"/>
    <property type="match status" value="1"/>
</dbReference>
<dbReference type="GeneID" id="119725529"/>
<dbReference type="OMA" id="WRSHCIA"/>
<dbReference type="RefSeq" id="XP_038052882.1">
    <property type="nucleotide sequence ID" value="XM_038196954.1"/>
</dbReference>
<dbReference type="OrthoDB" id="6424451at2759"/>
<accession>A0A913ZMA5</accession>
<name>A0A913ZMA5_PATMI</name>
<dbReference type="PANTHER" id="PTHR11220:SF1">
    <property type="entry name" value="HEME-BINDING PROTEIN 2"/>
    <property type="match status" value="1"/>
</dbReference>
<dbReference type="Proteomes" id="UP000887568">
    <property type="component" value="Unplaced"/>
</dbReference>
<keyword evidence="2" id="KW-0732">Signal</keyword>
<dbReference type="Pfam" id="PF04832">
    <property type="entry name" value="SOUL"/>
    <property type="match status" value="1"/>
</dbReference>
<dbReference type="FunFam" id="3.20.80.10:FF:000002">
    <property type="entry name" value="Heme-binding protein 2"/>
    <property type="match status" value="1"/>
</dbReference>